<feature type="region of interest" description="Disordered" evidence="1">
    <location>
        <begin position="246"/>
        <end position="297"/>
    </location>
</feature>
<reference evidence="4 5" key="1">
    <citation type="submission" date="2020-02" db="EMBL/GenBank/DDBJ databases">
        <authorList>
            <person name="Ma Q."/>
            <person name="Huang Y."/>
            <person name="Song X."/>
            <person name="Pei D."/>
        </authorList>
    </citation>
    <scope>NUCLEOTIDE SEQUENCE [LARGE SCALE GENOMIC DNA]</scope>
    <source>
        <strain evidence="4">Sxm20200214</strain>
        <tissue evidence="4">Leaf</tissue>
    </source>
</reference>
<name>A0A8X7UUS3_BRACI</name>
<dbReference type="PANTHER" id="PTHR31286">
    <property type="entry name" value="GLYCINE-RICH CELL WALL STRUCTURAL PROTEIN 1.8-LIKE"/>
    <property type="match status" value="1"/>
</dbReference>
<evidence type="ECO:0008006" key="6">
    <source>
        <dbReference type="Google" id="ProtNLM"/>
    </source>
</evidence>
<evidence type="ECO:0000313" key="4">
    <source>
        <dbReference type="EMBL" id="KAG2291584.1"/>
    </source>
</evidence>
<dbReference type="InterPro" id="IPR025836">
    <property type="entry name" value="Zn_knuckle_CX2CX4HX4C"/>
</dbReference>
<feature type="domain" description="DUF4283" evidence="2">
    <location>
        <begin position="42"/>
        <end position="119"/>
    </location>
</feature>
<dbReference type="AlphaFoldDB" id="A0A8X7UUS3"/>
<comment type="caution">
    <text evidence="4">The sequence shown here is derived from an EMBL/GenBank/DDBJ whole genome shotgun (WGS) entry which is preliminary data.</text>
</comment>
<feature type="domain" description="Zinc knuckle CX2CX4HX4C" evidence="3">
    <location>
        <begin position="172"/>
        <end position="220"/>
    </location>
</feature>
<feature type="compositionally biased region" description="Basic and acidic residues" evidence="1">
    <location>
        <begin position="287"/>
        <end position="297"/>
    </location>
</feature>
<dbReference type="EMBL" id="JAAMPC010000009">
    <property type="protein sequence ID" value="KAG2291584.1"/>
    <property type="molecule type" value="Genomic_DNA"/>
</dbReference>
<evidence type="ECO:0000313" key="5">
    <source>
        <dbReference type="Proteomes" id="UP000886595"/>
    </source>
</evidence>
<organism evidence="4 5">
    <name type="scientific">Brassica carinata</name>
    <name type="common">Ethiopian mustard</name>
    <name type="synonym">Abyssinian cabbage</name>
    <dbReference type="NCBI Taxonomy" id="52824"/>
    <lineage>
        <taxon>Eukaryota</taxon>
        <taxon>Viridiplantae</taxon>
        <taxon>Streptophyta</taxon>
        <taxon>Embryophyta</taxon>
        <taxon>Tracheophyta</taxon>
        <taxon>Spermatophyta</taxon>
        <taxon>Magnoliopsida</taxon>
        <taxon>eudicotyledons</taxon>
        <taxon>Gunneridae</taxon>
        <taxon>Pentapetalae</taxon>
        <taxon>rosids</taxon>
        <taxon>malvids</taxon>
        <taxon>Brassicales</taxon>
        <taxon>Brassicaceae</taxon>
        <taxon>Brassiceae</taxon>
        <taxon>Brassica</taxon>
    </lineage>
</organism>
<sequence length="598" mass="68355">MASSHRFSSAPMADTKGKSILYEEEDEPIQLVEDDDPHTIREFSMSLIGKILNPKKQNVEKLIKSMPTQWGMQDKITANDFGNGRFLFNFTTEEDLQSVLSQGPFHFNFCMFVLVRWEPIVLDEYPWNIPFWVEITGIPLHLWTVKNLKRIGGKLGHIDTMELAAGRLLVDVDTRKPLIFTKKVQSPGGDEVSIQFTYDRLFKHCSYCGFLTHEAANCTKKMEDQRQQAKEAGVFSRVQLPFEPQNRQSLLEDRTRRDLYHSHRDRKNDTWKDHEAVKPATAAYSRSSHENRDRVEHDYRERRHERLVERPLRRPGDNWWSHSGSRHSQRYVPYHTKKPQIWKEKISRVGCSSSNISTDIEVMELGHHDDTYQDRSLKIVEESSGNENAPRGSGKKLASTIVSPYHASNENDVNVTFRSKSSTRAIDFSPMENVTRDIDFSHMENEMHNNDLNKGQIIEALHDMDIGGSSVGAQLHDASMDVDATDDDDVDLLGEELKEMEEPHHIASSSNEVARGSKARSSNKGPSCHGILRGMPVRKAEFLRRGSPRKRSKSIGIPSLGETEHQRHVRNSSSKKARTSSHKSTELEGSKKTPKIYS</sequence>
<evidence type="ECO:0000259" key="2">
    <source>
        <dbReference type="Pfam" id="PF14111"/>
    </source>
</evidence>
<dbReference type="Proteomes" id="UP000886595">
    <property type="component" value="Unassembled WGS sequence"/>
</dbReference>
<dbReference type="InterPro" id="IPR025558">
    <property type="entry name" value="DUF4283"/>
</dbReference>
<feature type="compositionally biased region" description="Basic residues" evidence="1">
    <location>
        <begin position="567"/>
        <end position="581"/>
    </location>
</feature>
<gene>
    <name evidence="4" type="ORF">Bca52824_038253</name>
</gene>
<evidence type="ECO:0000259" key="3">
    <source>
        <dbReference type="Pfam" id="PF14392"/>
    </source>
</evidence>
<protein>
    <recommendedName>
        <fullName evidence="6">DUF4283 domain-containing protein</fullName>
    </recommendedName>
</protein>
<dbReference type="PANTHER" id="PTHR31286:SF162">
    <property type="entry name" value="DUF4283 DOMAIN-CONTAINING PROTEIN-RELATED"/>
    <property type="match status" value="1"/>
</dbReference>
<keyword evidence="5" id="KW-1185">Reference proteome</keyword>
<evidence type="ECO:0000256" key="1">
    <source>
        <dbReference type="SAM" id="MobiDB-lite"/>
    </source>
</evidence>
<feature type="region of interest" description="Disordered" evidence="1">
    <location>
        <begin position="499"/>
        <end position="598"/>
    </location>
</feature>
<proteinExistence type="predicted"/>
<dbReference type="OrthoDB" id="1112382at2759"/>
<dbReference type="Pfam" id="PF14111">
    <property type="entry name" value="DUF4283"/>
    <property type="match status" value="1"/>
</dbReference>
<dbReference type="InterPro" id="IPR040256">
    <property type="entry name" value="At4g02000-like"/>
</dbReference>
<dbReference type="Pfam" id="PF14392">
    <property type="entry name" value="zf-CCHC_4"/>
    <property type="match status" value="1"/>
</dbReference>
<accession>A0A8X7UUS3</accession>
<feature type="compositionally biased region" description="Basic and acidic residues" evidence="1">
    <location>
        <begin position="250"/>
        <end position="277"/>
    </location>
</feature>